<sequence>MSAAVSAETLVAKLRALGLRPGVTGSDDHGQDQGMPDLEAADLSFWTDNAQRPVAGFVHWICHALGPEHSLVRSLTLQERKALRRARDDGVQLLAGRELDLALASLHNQDSQPNASQHINKRQQTTASELARLRKRKKVIEGLLAEKRRLRAVADERASLARQRRAQAASQLEASNCAINDALKDLARQSRAALQDLRGAEHGSHLWQALNQAQRRPELRDVLDPGVLATSVAARAVELSRQASGGDDNVEAKRTFATTFAKAKYAETLEHIEIASLRAQLAVAAASAPSNTLDPQEASSPEALAKVLAQIRGVSMLLGKATADAQVGARSKNPETINACVSGTKACFRVLEALNDSLHCLQRGLDAERKHLGQKASALQTALQLTRALETDDVPASVKKLHRRAPRAQVAHKPTPGSAPRKMDVELPAELSNMLERVERETQQLCAHEGNIAKLADALAARLVDIDRESGKVQMDAVQVRQRLAALHAAPMPPDRDAWIANQLLSQ</sequence>
<gene>
    <name evidence="2" type="ORF">FCC1311_103062</name>
</gene>
<accession>A0A2R5GZA3</accession>
<dbReference type="AlphaFoldDB" id="A0A2R5GZA3"/>
<dbReference type="EMBL" id="BEYU01000179">
    <property type="protein sequence ID" value="GBG34083.1"/>
    <property type="molecule type" value="Genomic_DNA"/>
</dbReference>
<evidence type="ECO:0000256" key="1">
    <source>
        <dbReference type="SAM" id="MobiDB-lite"/>
    </source>
</evidence>
<dbReference type="InParanoid" id="A0A2R5GZA3"/>
<evidence type="ECO:0000313" key="2">
    <source>
        <dbReference type="EMBL" id="GBG34083.1"/>
    </source>
</evidence>
<proteinExistence type="predicted"/>
<name>A0A2R5GZA3_9STRA</name>
<dbReference type="Proteomes" id="UP000241890">
    <property type="component" value="Unassembled WGS sequence"/>
</dbReference>
<keyword evidence="3" id="KW-1185">Reference proteome</keyword>
<feature type="region of interest" description="Disordered" evidence="1">
    <location>
        <begin position="403"/>
        <end position="422"/>
    </location>
</feature>
<evidence type="ECO:0000313" key="3">
    <source>
        <dbReference type="Proteomes" id="UP000241890"/>
    </source>
</evidence>
<reference evidence="2 3" key="1">
    <citation type="submission" date="2017-12" db="EMBL/GenBank/DDBJ databases">
        <title>Sequencing, de novo assembly and annotation of complete genome of a new Thraustochytrid species, strain FCC1311.</title>
        <authorList>
            <person name="Sedici K."/>
            <person name="Godart F."/>
            <person name="Aiese Cigliano R."/>
            <person name="Sanseverino W."/>
            <person name="Barakat M."/>
            <person name="Ortet P."/>
            <person name="Marechal E."/>
            <person name="Cagnac O."/>
            <person name="Amato A."/>
        </authorList>
    </citation>
    <scope>NUCLEOTIDE SEQUENCE [LARGE SCALE GENOMIC DNA]</scope>
</reference>
<comment type="caution">
    <text evidence="2">The sequence shown here is derived from an EMBL/GenBank/DDBJ whole genome shotgun (WGS) entry which is preliminary data.</text>
</comment>
<protein>
    <submittedName>
        <fullName evidence="2">Uncharacterized protein</fullName>
    </submittedName>
</protein>
<organism evidence="2 3">
    <name type="scientific">Hondaea fermentalgiana</name>
    <dbReference type="NCBI Taxonomy" id="2315210"/>
    <lineage>
        <taxon>Eukaryota</taxon>
        <taxon>Sar</taxon>
        <taxon>Stramenopiles</taxon>
        <taxon>Bigyra</taxon>
        <taxon>Labyrinthulomycetes</taxon>
        <taxon>Thraustochytrida</taxon>
        <taxon>Thraustochytriidae</taxon>
        <taxon>Hondaea</taxon>
    </lineage>
</organism>